<dbReference type="EMBL" id="JACHGW010000003">
    <property type="protein sequence ID" value="MBB6051630.1"/>
    <property type="molecule type" value="Genomic_DNA"/>
</dbReference>
<keyword evidence="1" id="KW-0472">Membrane</keyword>
<organism evidence="2 3">
    <name type="scientific">Armatimonas rosea</name>
    <dbReference type="NCBI Taxonomy" id="685828"/>
    <lineage>
        <taxon>Bacteria</taxon>
        <taxon>Bacillati</taxon>
        <taxon>Armatimonadota</taxon>
        <taxon>Armatimonadia</taxon>
        <taxon>Armatimonadales</taxon>
        <taxon>Armatimonadaceae</taxon>
        <taxon>Armatimonas</taxon>
    </lineage>
</organism>
<dbReference type="AlphaFoldDB" id="A0A7W9W803"/>
<dbReference type="Proteomes" id="UP000520814">
    <property type="component" value="Unassembled WGS sequence"/>
</dbReference>
<sequence>MNLVIGAVFGATLMGLFVPRWQLKHGLILAGWMCLVLVVFYFKNR</sequence>
<keyword evidence="1" id="KW-0812">Transmembrane</keyword>
<evidence type="ECO:0000313" key="3">
    <source>
        <dbReference type="Proteomes" id="UP000520814"/>
    </source>
</evidence>
<comment type="caution">
    <text evidence="2">The sequence shown here is derived from an EMBL/GenBank/DDBJ whole genome shotgun (WGS) entry which is preliminary data.</text>
</comment>
<name>A0A7W9W803_ARMRO</name>
<proteinExistence type="predicted"/>
<gene>
    <name evidence="2" type="ORF">HNQ39_003440</name>
</gene>
<evidence type="ECO:0000256" key="1">
    <source>
        <dbReference type="SAM" id="Phobius"/>
    </source>
</evidence>
<dbReference type="RefSeq" id="WP_184198976.1">
    <property type="nucleotide sequence ID" value="NZ_JACHGW010000003.1"/>
</dbReference>
<reference evidence="2 3" key="1">
    <citation type="submission" date="2020-08" db="EMBL/GenBank/DDBJ databases">
        <title>Genomic Encyclopedia of Type Strains, Phase IV (KMG-IV): sequencing the most valuable type-strain genomes for metagenomic binning, comparative biology and taxonomic classification.</title>
        <authorList>
            <person name="Goeker M."/>
        </authorList>
    </citation>
    <scope>NUCLEOTIDE SEQUENCE [LARGE SCALE GENOMIC DNA]</scope>
    <source>
        <strain evidence="2 3">DSM 23562</strain>
    </source>
</reference>
<keyword evidence="3" id="KW-1185">Reference proteome</keyword>
<evidence type="ECO:0000313" key="2">
    <source>
        <dbReference type="EMBL" id="MBB6051630.1"/>
    </source>
</evidence>
<feature type="transmembrane region" description="Helical" evidence="1">
    <location>
        <begin position="25"/>
        <end position="42"/>
    </location>
</feature>
<accession>A0A7W9W803</accession>
<protein>
    <submittedName>
        <fullName evidence="2">Uncharacterized protein</fullName>
    </submittedName>
</protein>
<keyword evidence="1" id="KW-1133">Transmembrane helix</keyword>